<dbReference type="EMBL" id="CP088280">
    <property type="protein sequence ID" value="UGX96435.1"/>
    <property type="molecule type" value="Genomic_DNA"/>
</dbReference>
<evidence type="ECO:0000313" key="3">
    <source>
        <dbReference type="Proteomes" id="UP000564836"/>
    </source>
</evidence>
<evidence type="ECO:0000313" key="1">
    <source>
        <dbReference type="EMBL" id="NYY87415.1"/>
    </source>
</evidence>
<dbReference type="InterPro" id="IPR010260">
    <property type="entry name" value="AlpA"/>
</dbReference>
<reference evidence="2 3" key="3">
    <citation type="journal article" date="2022" name="Int. J. Syst. Evol. Microbiol.">
        <title>Strains of Bradyrhizobium barranii sp. nov. associated with legumes native to Canada are symbionts of soybeans and belong to different subspecies (subsp. barranii subsp. nov. and subsp. apii subsp. nov.) and symbiovars (sv. glycinearum and sv. septentrionale).</title>
        <authorList>
            <person name="Bromfield E.S.P."/>
            <person name="Cloutier S."/>
            <person name="Wasai-Hara S."/>
            <person name="Minamisawa K."/>
        </authorList>
    </citation>
    <scope>NUCLEOTIDE SEQUENCE [LARGE SCALE GENOMIC DNA]</scope>
    <source>
        <strain evidence="2 3">323S2</strain>
    </source>
</reference>
<reference evidence="1" key="2">
    <citation type="submission" date="2020-06" db="EMBL/GenBank/DDBJ databases">
        <title>Whole Genome Sequence of Bradyrhizobium sp. Strain 323S2.</title>
        <authorList>
            <person name="Bromfield E.S.P."/>
        </authorList>
    </citation>
    <scope>NUCLEOTIDE SEQUENCE [LARGE SCALE GENOMIC DNA]</scope>
    <source>
        <strain evidence="1">323S2</strain>
    </source>
</reference>
<dbReference type="Proteomes" id="UP000564836">
    <property type="component" value="Chromosome"/>
</dbReference>
<protein>
    <submittedName>
        <fullName evidence="1">AlpA family phage regulatory protein</fullName>
    </submittedName>
</protein>
<dbReference type="EMBL" id="JACBFH010000001">
    <property type="protein sequence ID" value="NYY87415.1"/>
    <property type="molecule type" value="Genomic_DNA"/>
</dbReference>
<dbReference type="AlphaFoldDB" id="A0A7Z0Q432"/>
<sequence>MTENANNDQPVDLRPMLSVKQVLKAVPMSRATLYREMDAGHFPAARAITPKASPDSPMM</sequence>
<gene>
    <name evidence="2" type="ORF">G6321_00015340</name>
    <name evidence="1" type="ORF">G6321_02930</name>
</gene>
<dbReference type="RefSeq" id="WP_166342995.1">
    <property type="nucleotide sequence ID" value="NZ_CP088280.1"/>
</dbReference>
<organism evidence="1">
    <name type="scientific">Bradyrhizobium barranii subsp. barranii</name>
    <dbReference type="NCBI Taxonomy" id="2823807"/>
    <lineage>
        <taxon>Bacteria</taxon>
        <taxon>Pseudomonadati</taxon>
        <taxon>Pseudomonadota</taxon>
        <taxon>Alphaproteobacteria</taxon>
        <taxon>Hyphomicrobiales</taxon>
        <taxon>Nitrobacteraceae</taxon>
        <taxon>Bradyrhizobium</taxon>
        <taxon>Bradyrhizobium barranii</taxon>
    </lineage>
</organism>
<reference evidence="2 3" key="1">
    <citation type="journal article" date="2017" name="Syst. Appl. Microbiol.">
        <title>Soybeans inoculated with root zone soils of Canadian native legumes harbour diverse and novel Bradyrhizobium spp. that possess agricultural potential.</title>
        <authorList>
            <person name="Bromfield E.S.P."/>
            <person name="Cloutier S."/>
            <person name="Tambong J.T."/>
            <person name="Tran Thi T.V."/>
        </authorList>
    </citation>
    <scope>NUCLEOTIDE SEQUENCE [LARGE SCALE GENOMIC DNA]</scope>
    <source>
        <strain evidence="2 3">323S2</strain>
    </source>
</reference>
<evidence type="ECO:0000313" key="2">
    <source>
        <dbReference type="EMBL" id="UGX96435.1"/>
    </source>
</evidence>
<proteinExistence type="predicted"/>
<accession>A0A7Z0Q432</accession>
<dbReference type="Pfam" id="PF05930">
    <property type="entry name" value="Phage_AlpA"/>
    <property type="match status" value="1"/>
</dbReference>
<name>A0A7Z0Q432_9BRAD</name>